<gene>
    <name evidence="3" type="primary">LOC107228151</name>
</gene>
<reference evidence="3" key="1">
    <citation type="submission" date="2025-08" db="UniProtKB">
        <authorList>
            <consortium name="RefSeq"/>
        </authorList>
    </citation>
    <scope>IDENTIFICATION</scope>
    <source>
        <tissue evidence="3">Thorax and Abdomen</tissue>
    </source>
</reference>
<proteinExistence type="predicted"/>
<dbReference type="GeneID" id="107228151"/>
<keyword evidence="2" id="KW-1185">Reference proteome</keyword>
<dbReference type="OrthoDB" id="7673144at2759"/>
<keyword evidence="1" id="KW-0732">Signal</keyword>
<evidence type="ECO:0000256" key="1">
    <source>
        <dbReference type="SAM" id="SignalP"/>
    </source>
</evidence>
<accession>A0A6J0CE47</accession>
<dbReference type="RefSeq" id="XP_015525013.2">
    <property type="nucleotide sequence ID" value="XM_015669527.2"/>
</dbReference>
<dbReference type="AlphaFoldDB" id="A0A6J0CE47"/>
<dbReference type="InParanoid" id="A0A6J0CE47"/>
<dbReference type="KEGG" id="nlo:107228151"/>
<sequence length="118" mass="12000">MSLNKILILVAASAILNFVNARPDSAGMVEMTNGLAYGGIPYGSVSGMVAKYGNSNTGQISSYAPANPRSAPSLVMSQNSRRPSIVPAPGSGAPVQIFSHPGVVAPGVVGMIHSVGYQ</sequence>
<dbReference type="Proteomes" id="UP000829291">
    <property type="component" value="Chromosome 1"/>
</dbReference>
<feature type="chain" id="PRO_5047197303" evidence="1">
    <location>
        <begin position="22"/>
        <end position="118"/>
    </location>
</feature>
<organism evidence="3">
    <name type="scientific">Neodiprion lecontei</name>
    <name type="common">Redheaded pine sawfly</name>
    <dbReference type="NCBI Taxonomy" id="441921"/>
    <lineage>
        <taxon>Eukaryota</taxon>
        <taxon>Metazoa</taxon>
        <taxon>Ecdysozoa</taxon>
        <taxon>Arthropoda</taxon>
        <taxon>Hexapoda</taxon>
        <taxon>Insecta</taxon>
        <taxon>Pterygota</taxon>
        <taxon>Neoptera</taxon>
        <taxon>Endopterygota</taxon>
        <taxon>Hymenoptera</taxon>
        <taxon>Tenthredinoidea</taxon>
        <taxon>Diprionidae</taxon>
        <taxon>Diprioninae</taxon>
        <taxon>Neodiprion</taxon>
    </lineage>
</organism>
<feature type="signal peptide" evidence="1">
    <location>
        <begin position="1"/>
        <end position="21"/>
    </location>
</feature>
<evidence type="ECO:0000313" key="3">
    <source>
        <dbReference type="RefSeq" id="XP_015525013.2"/>
    </source>
</evidence>
<evidence type="ECO:0000313" key="2">
    <source>
        <dbReference type="Proteomes" id="UP000829291"/>
    </source>
</evidence>
<name>A0A6J0CE47_NEOLC</name>
<protein>
    <submittedName>
        <fullName evidence="3">Uncharacterized protein LOC107228151</fullName>
    </submittedName>
</protein>